<dbReference type="AlphaFoldDB" id="A0A9D4LHQ8"/>
<evidence type="ECO:0000313" key="1">
    <source>
        <dbReference type="EMBL" id="KAH3858265.1"/>
    </source>
</evidence>
<evidence type="ECO:0000313" key="2">
    <source>
        <dbReference type="Proteomes" id="UP000828390"/>
    </source>
</evidence>
<keyword evidence="2" id="KW-1185">Reference proteome</keyword>
<name>A0A9D4LHQ8_DREPO</name>
<reference evidence="1" key="1">
    <citation type="journal article" date="2019" name="bioRxiv">
        <title>The Genome of the Zebra Mussel, Dreissena polymorpha: A Resource for Invasive Species Research.</title>
        <authorList>
            <person name="McCartney M.A."/>
            <person name="Auch B."/>
            <person name="Kono T."/>
            <person name="Mallez S."/>
            <person name="Zhang Y."/>
            <person name="Obille A."/>
            <person name="Becker A."/>
            <person name="Abrahante J.E."/>
            <person name="Garbe J."/>
            <person name="Badalamenti J.P."/>
            <person name="Herman A."/>
            <person name="Mangelson H."/>
            <person name="Liachko I."/>
            <person name="Sullivan S."/>
            <person name="Sone E.D."/>
            <person name="Koren S."/>
            <person name="Silverstein K.A.T."/>
            <person name="Beckman K.B."/>
            <person name="Gohl D.M."/>
        </authorList>
    </citation>
    <scope>NUCLEOTIDE SEQUENCE</scope>
    <source>
        <strain evidence="1">Duluth1</strain>
        <tissue evidence="1">Whole animal</tissue>
    </source>
</reference>
<proteinExistence type="predicted"/>
<dbReference type="Proteomes" id="UP000828390">
    <property type="component" value="Unassembled WGS sequence"/>
</dbReference>
<protein>
    <submittedName>
        <fullName evidence="1">Uncharacterized protein</fullName>
    </submittedName>
</protein>
<dbReference type="EMBL" id="JAIWYP010000003">
    <property type="protein sequence ID" value="KAH3858265.1"/>
    <property type="molecule type" value="Genomic_DNA"/>
</dbReference>
<comment type="caution">
    <text evidence="1">The sequence shown here is derived from an EMBL/GenBank/DDBJ whole genome shotgun (WGS) entry which is preliminary data.</text>
</comment>
<sequence>MKYIGRCRIYSIPAITVVNQDGKWITTNNRRFCVFKELDLIGMCLTVPINVGESMPEARRTTRNGGLSIIVRGNPGENGTRNMTTGTITRLFRFQQGMMTAIRMTTTHIVITPTTMTTTVMNADMKCLTVE</sequence>
<organism evidence="1 2">
    <name type="scientific">Dreissena polymorpha</name>
    <name type="common">Zebra mussel</name>
    <name type="synonym">Mytilus polymorpha</name>
    <dbReference type="NCBI Taxonomy" id="45954"/>
    <lineage>
        <taxon>Eukaryota</taxon>
        <taxon>Metazoa</taxon>
        <taxon>Spiralia</taxon>
        <taxon>Lophotrochozoa</taxon>
        <taxon>Mollusca</taxon>
        <taxon>Bivalvia</taxon>
        <taxon>Autobranchia</taxon>
        <taxon>Heteroconchia</taxon>
        <taxon>Euheterodonta</taxon>
        <taxon>Imparidentia</taxon>
        <taxon>Neoheterodontei</taxon>
        <taxon>Myida</taxon>
        <taxon>Dreissenoidea</taxon>
        <taxon>Dreissenidae</taxon>
        <taxon>Dreissena</taxon>
    </lineage>
</organism>
<accession>A0A9D4LHQ8</accession>
<reference evidence="1" key="2">
    <citation type="submission" date="2020-11" db="EMBL/GenBank/DDBJ databases">
        <authorList>
            <person name="McCartney M.A."/>
            <person name="Auch B."/>
            <person name="Kono T."/>
            <person name="Mallez S."/>
            <person name="Becker A."/>
            <person name="Gohl D.M."/>
            <person name="Silverstein K.A.T."/>
            <person name="Koren S."/>
            <person name="Bechman K.B."/>
            <person name="Herman A."/>
            <person name="Abrahante J.E."/>
            <person name="Garbe J."/>
        </authorList>
    </citation>
    <scope>NUCLEOTIDE SEQUENCE</scope>
    <source>
        <strain evidence="1">Duluth1</strain>
        <tissue evidence="1">Whole animal</tissue>
    </source>
</reference>
<gene>
    <name evidence="1" type="ORF">DPMN_100886</name>
</gene>